<dbReference type="Pfam" id="PF00534">
    <property type="entry name" value="Glycos_transf_1"/>
    <property type="match status" value="1"/>
</dbReference>
<dbReference type="CDD" id="cd03811">
    <property type="entry name" value="GT4_GT28_WabH-like"/>
    <property type="match status" value="1"/>
</dbReference>
<dbReference type="InterPro" id="IPR001296">
    <property type="entry name" value="Glyco_trans_1"/>
</dbReference>
<dbReference type="PANTHER" id="PTHR12526">
    <property type="entry name" value="GLYCOSYLTRANSFERASE"/>
    <property type="match status" value="1"/>
</dbReference>
<dbReference type="AlphaFoldDB" id="A0A564U2S3"/>
<evidence type="ECO:0000313" key="3">
    <source>
        <dbReference type="Proteomes" id="UP000363661"/>
    </source>
</evidence>
<dbReference type="Proteomes" id="UP000363661">
    <property type="component" value="Unassembled WGS sequence"/>
</dbReference>
<keyword evidence="2" id="KW-0328">Glycosyltransferase</keyword>
<dbReference type="EMBL" id="CABHNA010000065">
    <property type="protein sequence ID" value="VUX13807.1"/>
    <property type="molecule type" value="Genomic_DNA"/>
</dbReference>
<keyword evidence="2" id="KW-0808">Transferase</keyword>
<evidence type="ECO:0000259" key="1">
    <source>
        <dbReference type="Pfam" id="PF00534"/>
    </source>
</evidence>
<dbReference type="RefSeq" id="WP_144367316.1">
    <property type="nucleotide sequence ID" value="NZ_CABHNA010000065.1"/>
</dbReference>
<protein>
    <submittedName>
        <fullName evidence="2">GalNAc-alpha-(1-&gt;4)-GalNAc-alpha-(1-&gt;3)-diNAcBac-PP-undecaprenol alpha-1,4-N-acetyl-D-galactosaminyltransferase</fullName>
        <ecNumber evidence="2">2.4.1.292</ecNumber>
    </submittedName>
</protein>
<proteinExistence type="predicted"/>
<dbReference type="EC" id="2.4.1.292" evidence="2"/>
<reference evidence="2 3" key="1">
    <citation type="submission" date="2019-07" db="EMBL/GenBank/DDBJ databases">
        <authorList>
            <person name="Hibberd C M."/>
            <person name="Gehrig L. J."/>
            <person name="Chang H.-W."/>
            <person name="Venkatesh S."/>
        </authorList>
    </citation>
    <scope>NUCLEOTIDE SEQUENCE [LARGE SCALE GENOMIC DNA]</scope>
    <source>
        <strain evidence="2">Ruminococcus_torques_SSTS_Bg7063</strain>
    </source>
</reference>
<keyword evidence="3" id="KW-1185">Reference proteome</keyword>
<dbReference type="Gene3D" id="3.40.50.2000">
    <property type="entry name" value="Glycogen Phosphorylase B"/>
    <property type="match status" value="2"/>
</dbReference>
<accession>A0A564U2S3</accession>
<gene>
    <name evidence="2" type="primary">pglH_1</name>
    <name evidence="2" type="ORF">RTSSTS7063_01925</name>
</gene>
<dbReference type="GO" id="GO:0016757">
    <property type="term" value="F:glycosyltransferase activity"/>
    <property type="evidence" value="ECO:0007669"/>
    <property type="project" value="UniProtKB-KW"/>
</dbReference>
<organism evidence="2 3">
    <name type="scientific">[Ruminococcus] torques</name>
    <dbReference type="NCBI Taxonomy" id="33039"/>
    <lineage>
        <taxon>Bacteria</taxon>
        <taxon>Bacillati</taxon>
        <taxon>Bacillota</taxon>
        <taxon>Clostridia</taxon>
        <taxon>Lachnospirales</taxon>
        <taxon>Lachnospiraceae</taxon>
        <taxon>Mediterraneibacter</taxon>
    </lineage>
</organism>
<dbReference type="PANTHER" id="PTHR12526:SF630">
    <property type="entry name" value="GLYCOSYLTRANSFERASE"/>
    <property type="match status" value="1"/>
</dbReference>
<dbReference type="SUPFAM" id="SSF53756">
    <property type="entry name" value="UDP-Glycosyltransferase/glycogen phosphorylase"/>
    <property type="match status" value="1"/>
</dbReference>
<feature type="domain" description="Glycosyl transferase family 1" evidence="1">
    <location>
        <begin position="212"/>
        <end position="367"/>
    </location>
</feature>
<name>A0A564U2S3_9FIRM</name>
<evidence type="ECO:0000313" key="2">
    <source>
        <dbReference type="EMBL" id="VUX13807.1"/>
    </source>
</evidence>
<sequence length="392" mass="44598">MKIAMVFDGLGVGGIERVGIDYMKLLSEDGHDVTVYNLVPSANAMESEIEDSITIRHNSFPRKVCPEMYVSLVKRYSWGKYVYIPIDIATNIGLAFSKLIKKNRKETYDFAIAFSGHYNDLKFVASDFIKAKHKICWLHGSILDYALLSSGFLMLYKKIGNLVSLSSFYDDGVMTSNKWLSDINIRKIYNPTFIADRELDECKIEHLRESYGEFLLMVGRFTKEKDQATVIRAGKILREQYGIQRNIMFLGDGPEREKIEMLAKEEGMDDLVIFAGNQMDVQNYYAASKILVHSSPAEGLPTVLLEAMNFGIPIVATNSLPGVPEILEGTKDGLVCDVGDAKGMADKIRLLLTNQELYEKYSNCGRNRIESFRPEYVRRQLESYFEEIIQRE</sequence>